<organism evidence="1 2">
    <name type="scientific">Streptomyces spinosisporus</name>
    <dbReference type="NCBI Taxonomy" id="2927582"/>
    <lineage>
        <taxon>Bacteria</taxon>
        <taxon>Bacillati</taxon>
        <taxon>Actinomycetota</taxon>
        <taxon>Actinomycetes</taxon>
        <taxon>Kitasatosporales</taxon>
        <taxon>Streptomycetaceae</taxon>
        <taxon>Streptomyces</taxon>
    </lineage>
</organism>
<reference evidence="1" key="1">
    <citation type="submission" date="2022-03" db="EMBL/GenBank/DDBJ databases">
        <title>Streptomyces 7R015 and 7R016 isolated from Barleria lupulina in Thailand.</title>
        <authorList>
            <person name="Kanchanasin P."/>
            <person name="Phongsopitanun W."/>
            <person name="Tanasupawat S."/>
        </authorList>
    </citation>
    <scope>NUCLEOTIDE SEQUENCE</scope>
    <source>
        <strain evidence="1">7R016</strain>
    </source>
</reference>
<accession>A0ABS9X9R2</accession>
<evidence type="ECO:0000313" key="1">
    <source>
        <dbReference type="EMBL" id="MCI3238372.1"/>
    </source>
</evidence>
<dbReference type="Proteomes" id="UP001165270">
    <property type="component" value="Unassembled WGS sequence"/>
</dbReference>
<evidence type="ECO:0000313" key="2">
    <source>
        <dbReference type="Proteomes" id="UP001165270"/>
    </source>
</evidence>
<protein>
    <submittedName>
        <fullName evidence="1">Uncharacterized protein</fullName>
    </submittedName>
</protein>
<sequence length="104" mass="11589">MMIEDPAGGRMPYAALAPVGVTPWTSHAEMQDVSFELQGRGLMSPRTQQAWNELRSTRRRLLIDLLMYDIGEFGAEAEEAVSSGVGVPPVWAGRLLDELIRFDR</sequence>
<dbReference type="RefSeq" id="WP_016431969.1">
    <property type="nucleotide sequence ID" value="NZ_JALDAX010000001.1"/>
</dbReference>
<dbReference type="EMBL" id="JALDAX010000001">
    <property type="protein sequence ID" value="MCI3238372.1"/>
    <property type="molecule type" value="Genomic_DNA"/>
</dbReference>
<keyword evidence="2" id="KW-1185">Reference proteome</keyword>
<proteinExistence type="predicted"/>
<name>A0ABS9X9R2_9ACTN</name>
<gene>
    <name evidence="1" type="ORF">MQN93_01405</name>
</gene>
<comment type="caution">
    <text evidence="1">The sequence shown here is derived from an EMBL/GenBank/DDBJ whole genome shotgun (WGS) entry which is preliminary data.</text>
</comment>